<comment type="similarity">
    <text evidence="2">Belongs to the GDT1 family.</text>
</comment>
<feature type="compositionally biased region" description="Polar residues" evidence="6">
    <location>
        <begin position="95"/>
        <end position="109"/>
    </location>
</feature>
<dbReference type="GO" id="GO:0005384">
    <property type="term" value="F:manganese ion transmembrane transporter activity"/>
    <property type="evidence" value="ECO:0007669"/>
    <property type="project" value="TreeGrafter"/>
</dbReference>
<feature type="compositionally biased region" description="Low complexity" evidence="6">
    <location>
        <begin position="233"/>
        <end position="249"/>
    </location>
</feature>
<feature type="region of interest" description="Disordered" evidence="6">
    <location>
        <begin position="56"/>
        <end position="260"/>
    </location>
</feature>
<evidence type="ECO:0000256" key="6">
    <source>
        <dbReference type="SAM" id="MobiDB-lite"/>
    </source>
</evidence>
<dbReference type="GO" id="GO:0015085">
    <property type="term" value="F:calcium ion transmembrane transporter activity"/>
    <property type="evidence" value="ECO:0007669"/>
    <property type="project" value="TreeGrafter"/>
</dbReference>
<feature type="transmembrane region" description="Helical" evidence="7">
    <location>
        <begin position="441"/>
        <end position="462"/>
    </location>
</feature>
<keyword evidence="8" id="KW-0732">Signal</keyword>
<keyword evidence="5 7" id="KW-0472">Membrane</keyword>
<evidence type="ECO:0000256" key="1">
    <source>
        <dbReference type="ARBA" id="ARBA00004141"/>
    </source>
</evidence>
<comment type="subcellular location">
    <subcellularLocation>
        <location evidence="1">Membrane</location>
        <topology evidence="1">Multi-pass membrane protein</topology>
    </subcellularLocation>
</comment>
<feature type="transmembrane region" description="Helical" evidence="7">
    <location>
        <begin position="269"/>
        <end position="292"/>
    </location>
</feature>
<feature type="transmembrane region" description="Helical" evidence="7">
    <location>
        <begin position="331"/>
        <end position="348"/>
    </location>
</feature>
<feature type="region of interest" description="Disordered" evidence="6">
    <location>
        <begin position="353"/>
        <end position="432"/>
    </location>
</feature>
<keyword evidence="3 7" id="KW-0812">Transmembrane</keyword>
<evidence type="ECO:0000313" key="10">
    <source>
        <dbReference type="Proteomes" id="UP000595662"/>
    </source>
</evidence>
<feature type="compositionally biased region" description="Basic and acidic residues" evidence="6">
    <location>
        <begin position="127"/>
        <end position="138"/>
    </location>
</feature>
<dbReference type="GO" id="GO:0000329">
    <property type="term" value="C:fungal-type vacuole membrane"/>
    <property type="evidence" value="ECO:0007669"/>
    <property type="project" value="TreeGrafter"/>
</dbReference>
<dbReference type="PROSITE" id="PS01214">
    <property type="entry name" value="UPF0016"/>
    <property type="match status" value="1"/>
</dbReference>
<dbReference type="InterPro" id="IPR049555">
    <property type="entry name" value="GDT1-like_CS"/>
</dbReference>
<evidence type="ECO:0000313" key="9">
    <source>
        <dbReference type="EMBL" id="QQK48231.1"/>
    </source>
</evidence>
<dbReference type="PANTHER" id="PTHR12608:SF1">
    <property type="entry name" value="TRANSMEMBRANE PROTEIN 165"/>
    <property type="match status" value="1"/>
</dbReference>
<evidence type="ECO:0000256" key="4">
    <source>
        <dbReference type="ARBA" id="ARBA00022989"/>
    </source>
</evidence>
<dbReference type="RefSeq" id="XP_014538342.1">
    <property type="nucleotide sequence ID" value="XM_014682856.1"/>
</dbReference>
<evidence type="ECO:0000256" key="8">
    <source>
        <dbReference type="SAM" id="SignalP"/>
    </source>
</evidence>
<feature type="signal peptide" evidence="8">
    <location>
        <begin position="1"/>
        <end position="21"/>
    </location>
</feature>
<sequence>MKINHSSLLLFLLPAISAVLADRTYNDNIDPRVSRETAGNNARLVDSDIVASNVAKGAPDVPVDGKDGRPHAGPWVETNADRDRKGVKGSEDNDQVSTKYDSKIPSSEHLSTEEGRMIPHSNGGVMDDPHRAGPKEGTRGMGGGVSEKGKEGQLASEKVPGGPKEAPPLPHSETKKLGSDSDDTTTGSGSRSAERPGSLGMIGKPADLPEKPHDIPHPKPPAVVKDDPLGLGHDSAASESSSSSSSSSSSHDHHHDSGIPDASSSLHSLVFSFTMILVSEIGDKTFLVAALMAMRHPRLVVFSAAFSALIMMTVLSAVLGHAVPTLIPKGFTKFMAAILFLVFGVKMLKEGREMSPDEGVGEEMREVEAELEEKEHEQLRLNRRRSSITPHNLEAGRAGGRTKTRGSGNRMPSPPESLSSSSSRGSSPHPRKRLNNAFSGLSNLFSLLLSPAWVQTFVMTFLGEWGDRSQIATIAMAAGQDYWWVTIGASAGHGICTAAAVIGGRAIAGRVSMRVVTLGGAVAFLVFGVIYFIEAVF</sequence>
<dbReference type="PANTHER" id="PTHR12608">
    <property type="entry name" value="TRANSMEMBRANE PROTEIN HTP-1 RELATED"/>
    <property type="match status" value="1"/>
</dbReference>
<dbReference type="Pfam" id="PF01169">
    <property type="entry name" value="GDT1"/>
    <property type="match status" value="2"/>
</dbReference>
<feature type="compositionally biased region" description="Low complexity" evidence="6">
    <location>
        <begin position="416"/>
        <end position="428"/>
    </location>
</feature>
<dbReference type="GO" id="GO:0005794">
    <property type="term" value="C:Golgi apparatus"/>
    <property type="evidence" value="ECO:0007669"/>
    <property type="project" value="TreeGrafter"/>
</dbReference>
<proteinExistence type="inferred from homology"/>
<keyword evidence="4 7" id="KW-1133">Transmembrane helix</keyword>
<dbReference type="GO" id="GO:0032468">
    <property type="term" value="P:Golgi calcium ion homeostasis"/>
    <property type="evidence" value="ECO:0007669"/>
    <property type="project" value="TreeGrafter"/>
</dbReference>
<reference evidence="9 10" key="1">
    <citation type="submission" date="2020-08" db="EMBL/GenBank/DDBJ databases">
        <title>The completed genome sequence of the pathogenic ascomycete fungus Penicillium digitatum.</title>
        <authorList>
            <person name="Wang M."/>
        </authorList>
    </citation>
    <scope>NUCLEOTIDE SEQUENCE [LARGE SCALE GENOMIC DNA]</scope>
    <source>
        <strain evidence="9 10">PdW03</strain>
    </source>
</reference>
<evidence type="ECO:0000256" key="5">
    <source>
        <dbReference type="ARBA" id="ARBA00023136"/>
    </source>
</evidence>
<feature type="transmembrane region" description="Helical" evidence="7">
    <location>
        <begin position="299"/>
        <end position="319"/>
    </location>
</feature>
<evidence type="ECO:0000256" key="3">
    <source>
        <dbReference type="ARBA" id="ARBA00022692"/>
    </source>
</evidence>
<dbReference type="EMBL" id="CP060779">
    <property type="protein sequence ID" value="QQK48231.1"/>
    <property type="molecule type" value="Genomic_DNA"/>
</dbReference>
<name>A0A7T7BQK3_PENDI</name>
<feature type="compositionally biased region" description="Basic and acidic residues" evidence="6">
    <location>
        <begin position="362"/>
        <end position="380"/>
    </location>
</feature>
<dbReference type="OMA" id="YWWVTIG"/>
<feature type="transmembrane region" description="Helical" evidence="7">
    <location>
        <begin position="482"/>
        <end position="503"/>
    </location>
</feature>
<dbReference type="InterPro" id="IPR001727">
    <property type="entry name" value="GDT1-like"/>
</dbReference>
<dbReference type="GO" id="GO:0032472">
    <property type="term" value="P:Golgi calcium ion transport"/>
    <property type="evidence" value="ECO:0007669"/>
    <property type="project" value="TreeGrafter"/>
</dbReference>
<dbReference type="VEuPathDB" id="FungiDB:PDIP_09570"/>
<dbReference type="Proteomes" id="UP000595662">
    <property type="component" value="Chromosome 6"/>
</dbReference>
<dbReference type="GeneID" id="26229280"/>
<evidence type="ECO:0000256" key="7">
    <source>
        <dbReference type="SAM" id="Phobius"/>
    </source>
</evidence>
<feature type="compositionally biased region" description="Basic and acidic residues" evidence="6">
    <location>
        <begin position="207"/>
        <end position="217"/>
    </location>
</feature>
<protein>
    <submittedName>
        <fullName evidence="9">Uncharacterized protein family UPF0016</fullName>
    </submittedName>
</protein>
<feature type="chain" id="PRO_5030891855" evidence="8">
    <location>
        <begin position="22"/>
        <end position="537"/>
    </location>
</feature>
<feature type="transmembrane region" description="Helical" evidence="7">
    <location>
        <begin position="515"/>
        <end position="533"/>
    </location>
</feature>
<evidence type="ECO:0000256" key="2">
    <source>
        <dbReference type="ARBA" id="ARBA00009190"/>
    </source>
</evidence>
<dbReference type="KEGG" id="pdp:PDIP_09570"/>
<dbReference type="AlphaFoldDB" id="A0A7T7BQK3"/>
<organism evidence="9 10">
    <name type="scientific">Penicillium digitatum</name>
    <name type="common">Green mold</name>
    <dbReference type="NCBI Taxonomy" id="36651"/>
    <lineage>
        <taxon>Eukaryota</taxon>
        <taxon>Fungi</taxon>
        <taxon>Dikarya</taxon>
        <taxon>Ascomycota</taxon>
        <taxon>Pezizomycotina</taxon>
        <taxon>Eurotiomycetes</taxon>
        <taxon>Eurotiomycetidae</taxon>
        <taxon>Eurotiales</taxon>
        <taxon>Aspergillaceae</taxon>
        <taxon>Penicillium</taxon>
    </lineage>
</organism>
<feature type="compositionally biased region" description="Basic and acidic residues" evidence="6">
    <location>
        <begin position="79"/>
        <end position="91"/>
    </location>
</feature>
<accession>A0A7T7BQK3</accession>
<gene>
    <name evidence="9" type="ORF">Pdw03_5866</name>
</gene>